<dbReference type="InterPro" id="IPR008205">
    <property type="entry name" value="GGGP_HepGP_synthase"/>
</dbReference>
<feature type="binding site" evidence="9">
    <location>
        <position position="25"/>
    </location>
    <ligand>
        <name>Mg(2+)</name>
        <dbReference type="ChEBI" id="CHEBI:18420"/>
    </ligand>
</feature>
<dbReference type="HAMAP" id="MF_00112">
    <property type="entry name" value="GGGP_HepGP_synthase"/>
    <property type="match status" value="1"/>
</dbReference>
<dbReference type="PANTHER" id="PTHR21235">
    <property type="entry name" value="IMIDAZOLE GLYCEROL PHOSPHATE SYNTHASE SUBUNIT HISF/H IGP SYNTHASE SUBUNIT HISF/H"/>
    <property type="match status" value="1"/>
</dbReference>
<name>A0A1I5SPV4_9BACT</name>
<dbReference type="CDD" id="cd02812">
    <property type="entry name" value="PcrB_like"/>
    <property type="match status" value="1"/>
</dbReference>
<dbReference type="PANTHER" id="PTHR21235:SF22">
    <property type="entry name" value="GERANYLGERANYLGLYCERYL PHOSPHATE SYNTHASE"/>
    <property type="match status" value="1"/>
</dbReference>
<dbReference type="NCBIfam" id="TIGR01768">
    <property type="entry name" value="GGGP-family"/>
    <property type="match status" value="1"/>
</dbReference>
<evidence type="ECO:0000256" key="9">
    <source>
        <dbReference type="HAMAP-Rule" id="MF_00112"/>
    </source>
</evidence>
<keyword evidence="1 9" id="KW-0444">Lipid biosynthesis</keyword>
<evidence type="ECO:0000313" key="10">
    <source>
        <dbReference type="EMBL" id="SFP72824.1"/>
    </source>
</evidence>
<keyword evidence="6 9" id="KW-0594">Phospholipid biosynthesis</keyword>
<dbReference type="InterPro" id="IPR050064">
    <property type="entry name" value="IGPS_HisA/HisF"/>
</dbReference>
<keyword evidence="4 9" id="KW-0460">Magnesium</keyword>
<keyword evidence="5 9" id="KW-0443">Lipid metabolism</keyword>
<dbReference type="Pfam" id="PF01884">
    <property type="entry name" value="PcrB"/>
    <property type="match status" value="1"/>
</dbReference>
<evidence type="ECO:0000313" key="11">
    <source>
        <dbReference type="Proteomes" id="UP000199031"/>
    </source>
</evidence>
<dbReference type="SUPFAM" id="SSF51395">
    <property type="entry name" value="FMN-linked oxidoreductases"/>
    <property type="match status" value="1"/>
</dbReference>
<dbReference type="InterPro" id="IPR010946">
    <property type="entry name" value="GGGP_synth"/>
</dbReference>
<keyword evidence="2 9" id="KW-0808">Transferase</keyword>
<dbReference type="EC" id="2.5.1.41" evidence="9"/>
<dbReference type="Proteomes" id="UP000199031">
    <property type="component" value="Unassembled WGS sequence"/>
</dbReference>
<feature type="binding site" evidence="9">
    <location>
        <begin position="174"/>
        <end position="180"/>
    </location>
    <ligand>
        <name>sn-glycerol 1-phosphate</name>
        <dbReference type="ChEBI" id="CHEBI:57685"/>
    </ligand>
</feature>
<dbReference type="AlphaFoldDB" id="A0A1I5SPV4"/>
<dbReference type="OrthoDB" id="9807235at2"/>
<evidence type="ECO:0000256" key="1">
    <source>
        <dbReference type="ARBA" id="ARBA00022516"/>
    </source>
</evidence>
<dbReference type="GO" id="GO:0047294">
    <property type="term" value="F:phosphoglycerol geranylgeranyltransferase activity"/>
    <property type="evidence" value="ECO:0007669"/>
    <property type="project" value="UniProtKB-UniRule"/>
</dbReference>
<dbReference type="NCBIfam" id="NF003198">
    <property type="entry name" value="PRK04169.1-2"/>
    <property type="match status" value="1"/>
</dbReference>
<keyword evidence="7 9" id="KW-1208">Phospholipid metabolism</keyword>
<proteinExistence type="inferred from homology"/>
<evidence type="ECO:0000256" key="8">
    <source>
        <dbReference type="ARBA" id="ARBA00047288"/>
    </source>
</evidence>
<keyword evidence="11" id="KW-1185">Reference proteome</keyword>
<accession>A0A1I5SPV4</accession>
<comment type="catalytic activity">
    <reaction evidence="8 9">
        <text>sn-glycerol 1-phosphate + (2E,6E,10E)-geranylgeranyl diphosphate = sn-3-O-(geranylgeranyl)glycerol 1-phosphate + diphosphate</text>
        <dbReference type="Rhea" id="RHEA:23404"/>
        <dbReference type="ChEBI" id="CHEBI:33019"/>
        <dbReference type="ChEBI" id="CHEBI:57677"/>
        <dbReference type="ChEBI" id="CHEBI:57685"/>
        <dbReference type="ChEBI" id="CHEBI:58756"/>
        <dbReference type="EC" id="2.5.1.41"/>
    </reaction>
</comment>
<evidence type="ECO:0000256" key="3">
    <source>
        <dbReference type="ARBA" id="ARBA00022723"/>
    </source>
</evidence>
<protein>
    <recommendedName>
        <fullName evidence="9">Geranylgeranylglyceryl phosphate synthase</fullName>
        <shortName evidence="9">GGGP synthase</shortName>
        <shortName evidence="9">GGGPS</shortName>
        <ecNumber evidence="9">2.5.1.41</ecNumber>
    </recommendedName>
    <alternativeName>
        <fullName evidence="9">(S)-3-O-geranylgeranylglyceryl phosphate synthase</fullName>
    </alternativeName>
    <alternativeName>
        <fullName evidence="9">Phosphoglycerol geranylgeranyltransferase</fullName>
    </alternativeName>
</protein>
<sequence length="252" mass="26727">MKHKLYQQIQERKATGKKSFAVLVDPDKVNEATTEQLVSLALDAKVDYFFVGGSLVISNNLDECIRQIKVSCSIPVVIFPGSHSQISRYADALLYLSLISGRNPELLIGQHVVSAPAVKQSGLEVMPTGYMVVDGGAPTTVSYISNATPLPSDKAEIAMCTAMAGEMLGMKLIFMDAGSGAKNPVPAAMIEKVSSHIEAPLIIGGGINNPEKAYLNCKSGADIIVVGNAIEKDASLIKELSDAIHSSEPVKV</sequence>
<dbReference type="GO" id="GO:0000107">
    <property type="term" value="F:imidazoleglycerol-phosphate synthase activity"/>
    <property type="evidence" value="ECO:0007669"/>
    <property type="project" value="TreeGrafter"/>
</dbReference>
<evidence type="ECO:0000256" key="5">
    <source>
        <dbReference type="ARBA" id="ARBA00023098"/>
    </source>
</evidence>
<dbReference type="NCBIfam" id="TIGR01769">
    <property type="entry name" value="GGGP"/>
    <property type="match status" value="1"/>
</dbReference>
<evidence type="ECO:0000256" key="7">
    <source>
        <dbReference type="ARBA" id="ARBA00023264"/>
    </source>
</evidence>
<gene>
    <name evidence="10" type="ORF">SAMN05444277_101885</name>
</gene>
<comment type="function">
    <text evidence="9">Prenyltransferase that catalyzes the transfer of the geranylgeranyl moiety of geranylgeranyl diphosphate (GGPP) to the C3 hydroxyl of sn-glycerol-1-phosphate (G1P).</text>
</comment>
<evidence type="ECO:0000256" key="6">
    <source>
        <dbReference type="ARBA" id="ARBA00023209"/>
    </source>
</evidence>
<dbReference type="InterPro" id="IPR038597">
    <property type="entry name" value="GGGP/HepGP_synthase_sf"/>
</dbReference>
<reference evidence="10 11" key="1">
    <citation type="submission" date="2016-10" db="EMBL/GenBank/DDBJ databases">
        <authorList>
            <person name="de Groot N.N."/>
        </authorList>
    </citation>
    <scope>NUCLEOTIDE SEQUENCE [LARGE SCALE GENOMIC DNA]</scope>
    <source>
        <strain evidence="10 11">DSM 28286</strain>
    </source>
</reference>
<evidence type="ECO:0000256" key="2">
    <source>
        <dbReference type="ARBA" id="ARBA00022679"/>
    </source>
</evidence>
<comment type="similarity">
    <text evidence="9">Belongs to the GGGP/HepGP synthase family. Group II subfamily.</text>
</comment>
<dbReference type="EMBL" id="FOXQ01000001">
    <property type="protein sequence ID" value="SFP72824.1"/>
    <property type="molecule type" value="Genomic_DNA"/>
</dbReference>
<keyword evidence="3 9" id="KW-0479">Metal-binding</keyword>
<dbReference type="GO" id="GO:0000287">
    <property type="term" value="F:magnesium ion binding"/>
    <property type="evidence" value="ECO:0007669"/>
    <property type="project" value="UniProtKB-UniRule"/>
</dbReference>
<feature type="binding site" evidence="9">
    <location>
        <begin position="227"/>
        <end position="228"/>
    </location>
    <ligand>
        <name>sn-glycerol 1-phosphate</name>
        <dbReference type="ChEBI" id="CHEBI:57685"/>
    </ligand>
</feature>
<comment type="caution">
    <text evidence="9">Lacks conserved residue(s) required for the propagation of feature annotation.</text>
</comment>
<organism evidence="10 11">
    <name type="scientific">Parafilimonas terrae</name>
    <dbReference type="NCBI Taxonomy" id="1465490"/>
    <lineage>
        <taxon>Bacteria</taxon>
        <taxon>Pseudomonadati</taxon>
        <taxon>Bacteroidota</taxon>
        <taxon>Chitinophagia</taxon>
        <taxon>Chitinophagales</taxon>
        <taxon>Chitinophagaceae</taxon>
        <taxon>Parafilimonas</taxon>
    </lineage>
</organism>
<dbReference type="STRING" id="1465490.SAMN05444277_101885"/>
<feature type="binding site" evidence="9">
    <location>
        <position position="54"/>
    </location>
    <ligand>
        <name>Mg(2+)</name>
        <dbReference type="ChEBI" id="CHEBI:18420"/>
    </ligand>
</feature>
<dbReference type="GO" id="GO:0005737">
    <property type="term" value="C:cytoplasm"/>
    <property type="evidence" value="ECO:0007669"/>
    <property type="project" value="InterPro"/>
</dbReference>
<evidence type="ECO:0000256" key="4">
    <source>
        <dbReference type="ARBA" id="ARBA00022842"/>
    </source>
</evidence>
<dbReference type="Gene3D" id="3.20.20.390">
    <property type="entry name" value="FMN-linked oxidoreductases"/>
    <property type="match status" value="1"/>
</dbReference>
<feature type="binding site" evidence="9">
    <location>
        <begin position="205"/>
        <end position="206"/>
    </location>
    <ligand>
        <name>sn-glycerol 1-phosphate</name>
        <dbReference type="ChEBI" id="CHEBI:57685"/>
    </ligand>
</feature>
<comment type="cofactor">
    <cofactor evidence="9">
        <name>Mg(2+)</name>
        <dbReference type="ChEBI" id="CHEBI:18420"/>
    </cofactor>
</comment>
<dbReference type="RefSeq" id="WP_090654855.1">
    <property type="nucleotide sequence ID" value="NZ_FOXQ01000001.1"/>
</dbReference>
<dbReference type="GO" id="GO:0046474">
    <property type="term" value="P:glycerophospholipid biosynthetic process"/>
    <property type="evidence" value="ECO:0007669"/>
    <property type="project" value="UniProtKB-UniRule"/>
</dbReference>